<dbReference type="Gene3D" id="3.40.50.150">
    <property type="entry name" value="Vaccinia Virus protein VP39"/>
    <property type="match status" value="1"/>
</dbReference>
<evidence type="ECO:0000313" key="5">
    <source>
        <dbReference type="Proteomes" id="UP001597641"/>
    </source>
</evidence>
<feature type="domain" description="Helicase ATP-binding" evidence="3">
    <location>
        <begin position="417"/>
        <end position="608"/>
    </location>
</feature>
<organism evidence="4 5">
    <name type="scientific">Pontibacter toksunensis</name>
    <dbReference type="NCBI Taxonomy" id="1332631"/>
    <lineage>
        <taxon>Bacteria</taxon>
        <taxon>Pseudomonadati</taxon>
        <taxon>Bacteroidota</taxon>
        <taxon>Cytophagia</taxon>
        <taxon>Cytophagales</taxon>
        <taxon>Hymenobacteraceae</taxon>
        <taxon>Pontibacter</taxon>
    </lineage>
</organism>
<dbReference type="SUPFAM" id="SSF53335">
    <property type="entry name" value="S-adenosyl-L-methionine-dependent methyltransferases"/>
    <property type="match status" value="1"/>
</dbReference>
<comment type="similarity">
    <text evidence="1">Belongs to the SBNO family.</text>
</comment>
<dbReference type="InterPro" id="IPR026937">
    <property type="entry name" value="SBNO_Helicase_C_dom"/>
</dbReference>
<dbReference type="InterPro" id="IPR027417">
    <property type="entry name" value="P-loop_NTPase"/>
</dbReference>
<feature type="coiled-coil region" evidence="2">
    <location>
        <begin position="1188"/>
        <end position="1251"/>
    </location>
</feature>
<dbReference type="InterPro" id="IPR014001">
    <property type="entry name" value="Helicase_ATP-bd"/>
</dbReference>
<dbReference type="PROSITE" id="PS00092">
    <property type="entry name" value="N6_MTASE"/>
    <property type="match status" value="1"/>
</dbReference>
<proteinExistence type="inferred from homology"/>
<dbReference type="PANTHER" id="PTHR12706:SF30">
    <property type="entry name" value="PROTEIN STRAWBERRY NOTCH-RELATED"/>
    <property type="match status" value="1"/>
</dbReference>
<comment type="caution">
    <text evidence="4">The sequence shown here is derived from an EMBL/GenBank/DDBJ whole genome shotgun (WGS) entry which is preliminary data.</text>
</comment>
<evidence type="ECO:0000259" key="3">
    <source>
        <dbReference type="PROSITE" id="PS51192"/>
    </source>
</evidence>
<dbReference type="InterPro" id="IPR039187">
    <property type="entry name" value="SNO_AAA"/>
</dbReference>
<reference evidence="5" key="1">
    <citation type="journal article" date="2019" name="Int. J. Syst. Evol. Microbiol.">
        <title>The Global Catalogue of Microorganisms (GCM) 10K type strain sequencing project: providing services to taxonomists for standard genome sequencing and annotation.</title>
        <authorList>
            <consortium name="The Broad Institute Genomics Platform"/>
            <consortium name="The Broad Institute Genome Sequencing Center for Infectious Disease"/>
            <person name="Wu L."/>
            <person name="Ma J."/>
        </authorList>
    </citation>
    <scope>NUCLEOTIDE SEQUENCE [LARGE SCALE GENOMIC DNA]</scope>
    <source>
        <strain evidence="5">KCTC 23984</strain>
    </source>
</reference>
<dbReference type="InterPro" id="IPR029063">
    <property type="entry name" value="SAM-dependent_MTases_sf"/>
</dbReference>
<dbReference type="EMBL" id="JBHUOX010000009">
    <property type="protein sequence ID" value="MFD3001423.1"/>
    <property type="molecule type" value="Genomic_DNA"/>
</dbReference>
<keyword evidence="5" id="KW-1185">Reference proteome</keyword>
<dbReference type="Proteomes" id="UP001597641">
    <property type="component" value="Unassembled WGS sequence"/>
</dbReference>
<evidence type="ECO:0000313" key="4">
    <source>
        <dbReference type="EMBL" id="MFD3001423.1"/>
    </source>
</evidence>
<gene>
    <name evidence="4" type="ORF">ACFS7Z_13710</name>
</gene>
<accession>A0ABW6BWG9</accession>
<dbReference type="InterPro" id="IPR026741">
    <property type="entry name" value="SNO"/>
</dbReference>
<evidence type="ECO:0000256" key="1">
    <source>
        <dbReference type="ARBA" id="ARBA00006992"/>
    </source>
</evidence>
<keyword evidence="2" id="KW-0175">Coiled coil</keyword>
<dbReference type="InterPro" id="IPR002052">
    <property type="entry name" value="DNA_methylase_N6_adenine_CS"/>
</dbReference>
<evidence type="ECO:0000256" key="2">
    <source>
        <dbReference type="SAM" id="Coils"/>
    </source>
</evidence>
<dbReference type="SUPFAM" id="SSF52540">
    <property type="entry name" value="P-loop containing nucleoside triphosphate hydrolases"/>
    <property type="match status" value="2"/>
</dbReference>
<dbReference type="Pfam" id="PF13871">
    <property type="entry name" value="Helicase_C_4"/>
    <property type="match status" value="1"/>
</dbReference>
<dbReference type="RefSeq" id="WP_377485503.1">
    <property type="nucleotide sequence ID" value="NZ_JBHUOX010000009.1"/>
</dbReference>
<sequence>MKHREFVKAIVQRLTEGVKDNKTSVEKLAAGYGITDKTLVKEFTELAIVLRARELAHAPGRSTEERFESIVQLYNNQVNLSFRTNKSMLMQQYSTPAPIGYLAGVYVGADKPENSLFEPSAGNGLLTIAANPQRCSVNELDKERRMNLETQGYRAVTGEDATQPFRFLQKQFDCIVTNPPFGNTDEVVFGGYRLKSLEQVMAVRALDCMKDSGRAAIIIGGHSSWDAKGRLQAGKNRLFFNYLYRHYYVDDVINIDSKRLYTRQGTGFAVRLILIRGRKQTPEGVSPLKTELDTLVRTYGELYERVMQYLPQPTTNHSKRLQMLRLKAKAAKVKLQLLDLDSLGMPYTPTSNACIVLDTHVPDMMAHETFSSLAKIKEAVGGSIDAFVQHRLGYASNIEMCKALAAEQIDAVAMAIYNIEARGQGMIIGDQTGIGKGRQAAAIIRYAVKQGRKPVFITEKPNLFSDLYRDLVAIGSADLVPFIVNSRDKKTKIKDDRGKVVYEALPEKQLKDAIKSNSIPAGFDYACATYSQFNSPEKSPAKPSWLRKVAAGNIIIMDESHNASGESNTGNFLQDIVASAAGVLFLSATYAKRSDNLPLYAMKTAMSDANLSKEGLVEAIQKGGVALQEILSSQLVQEGQMIRRERSFEGIEVNYITLDKTAGDPSLDKELEHKAVADNLTEIMREIIGFQEKHVEPSIEEMDKVAAAESKEIKKRGGTSAAGVDNSPYFSKIFQVINQMLFSIKADTVAERAIQRLGEGKKPVIAFASTMGSFIEQMEDENGMTVGNGSMIDIDFATVLQRGLDGVMRYTVTDHDGSKEKKQLEVYDLSPEAQEKYFQISERIKHATSGITISPIDAVKQRIEAAGYSVAEVTGRKYEVQLNHKTGKGLVMLREKVATNDAFRAFNDNEVDVLMINQSGSTGASAHAVPTKVVPVDKVKQRVMLILQAELDINTEVQKRGRINRTGQLKHIPPIYDYVISAIPAEKRLMMMLQKKLKSLDANTSSNQKQSEAVLSVPDFLNKYGDTVVQKYLLENLDLNEKLGDPLGVGKEEDAKKQDTRGNAISLAHKVSGRVAVLSTAEQQQFYEDITEAYDDYIEELKRKDEYDLEVEAMDLEAETINSQIAKIGKGGSSVFSENTMLETIRAKVLKKPMSKAEVHNLVQESLGGKTAAQQLEELLAECKAFMQDAANTEVLEARAKYDELEAKTHLDKKIAKLPAAEQLETIQERRRLIQETRQAAEQKIKTAANNRFGYLNGIFKFFTIGRGIYYHIGRETLAKGIFLGYKIDRKKKNPFAPSNVRLRFAVAHSTKYLEIPASQNEPISAIRGSSYNISTWERDNMLSAWDDATRESTQDTKIRYVITGNLLQAFDMFQGKLVSYTLKGGGDRKGILMPEHWVPQESNKSVTVPISQAIGQIKSMTVGRSLVTAKGVSILRQSNHYKIMVAGTKKSGGWFFLDPYVSGLMNFNLFEKMADKMVAEMEIERIDELVEWLQKKQSDSVSLTESDFSRLFKAKIEERKPVQEWPKLHVPEIRQEPKKDKFKLLKLKARAVKAKLLLLSLDTAKKAA</sequence>
<dbReference type="PANTHER" id="PTHR12706">
    <property type="entry name" value="STRAWBERRY NOTCH-RELATED"/>
    <property type="match status" value="1"/>
</dbReference>
<name>A0ABW6BWG9_9BACT</name>
<dbReference type="Gene3D" id="3.40.50.300">
    <property type="entry name" value="P-loop containing nucleotide triphosphate hydrolases"/>
    <property type="match status" value="1"/>
</dbReference>
<dbReference type="SMART" id="SM00487">
    <property type="entry name" value="DEXDc"/>
    <property type="match status" value="1"/>
</dbReference>
<protein>
    <submittedName>
        <fullName evidence="4">Strawberry notch-like NTP hydrolase domain-containing protein</fullName>
    </submittedName>
</protein>
<dbReference type="PRINTS" id="PR00507">
    <property type="entry name" value="N12N6MTFRASE"/>
</dbReference>
<dbReference type="PROSITE" id="PS51192">
    <property type="entry name" value="HELICASE_ATP_BIND_1"/>
    <property type="match status" value="1"/>
</dbReference>
<dbReference type="Pfam" id="PF13872">
    <property type="entry name" value="AAA_34"/>
    <property type="match status" value="1"/>
</dbReference>